<dbReference type="GO" id="GO:0000976">
    <property type="term" value="F:transcription cis-regulatory region binding"/>
    <property type="evidence" value="ECO:0007669"/>
    <property type="project" value="TreeGrafter"/>
</dbReference>
<sequence>MNSAGQKSRFGCIRCRRRRIKCDEVKPACSQCSSESHACEYQRPEFKWCDGLGSIKPTRRSDTSSNSNTSGRSTSTRQGELPIQNGASIPQHSLDQLNPKTTTTPIAISDLLNSESSFCLDQFELDFSSGNLPDIPDQWALLEQQSSIPFLNATTFFDVLHYSATETESESIRSATNNSFSTSFQAGLNSYSISLEILPQATASVISSSPWEFSAVASLPSNPIGPSPLLSDASTTFVFHYFRHIGPLFCCCL</sequence>
<gene>
    <name evidence="4" type="ORF">C2S_11695</name>
</gene>
<dbReference type="GO" id="GO:0005634">
    <property type="term" value="C:nucleus"/>
    <property type="evidence" value="ECO:0007669"/>
    <property type="project" value="TreeGrafter"/>
</dbReference>
<evidence type="ECO:0000256" key="1">
    <source>
        <dbReference type="ARBA" id="ARBA00023242"/>
    </source>
</evidence>
<feature type="compositionally biased region" description="Low complexity" evidence="2">
    <location>
        <begin position="63"/>
        <end position="77"/>
    </location>
</feature>
<dbReference type="AlphaFoldDB" id="A0A9Q9UHN6"/>
<proteinExistence type="predicted"/>
<reference evidence="4" key="1">
    <citation type="submission" date="2019-05" db="EMBL/GenBank/DDBJ databases">
        <authorList>
            <person name="Piombo E."/>
        </authorList>
    </citation>
    <scope>NUCLEOTIDE SEQUENCE</scope>
    <source>
        <strain evidence="4">C2S</strain>
    </source>
</reference>
<evidence type="ECO:0000259" key="3">
    <source>
        <dbReference type="PROSITE" id="PS50048"/>
    </source>
</evidence>
<dbReference type="PANTHER" id="PTHR37534:SF15">
    <property type="entry name" value="ZN(II)2CYS6 TRANSCRIPTION FACTOR (EUROFUNG)"/>
    <property type="match status" value="1"/>
</dbReference>
<dbReference type="Gene3D" id="4.10.240.10">
    <property type="entry name" value="Zn(2)-C6 fungal-type DNA-binding domain"/>
    <property type="match status" value="1"/>
</dbReference>
<evidence type="ECO:0000313" key="4">
    <source>
        <dbReference type="EMBL" id="VTT80346.1"/>
    </source>
</evidence>
<evidence type="ECO:0000313" key="5">
    <source>
        <dbReference type="Proteomes" id="UP000760494"/>
    </source>
</evidence>
<dbReference type="PROSITE" id="PS00463">
    <property type="entry name" value="ZN2_CY6_FUNGAL_1"/>
    <property type="match status" value="1"/>
</dbReference>
<dbReference type="PANTHER" id="PTHR37534">
    <property type="entry name" value="TRANSCRIPTIONAL ACTIVATOR PROTEIN UGA3"/>
    <property type="match status" value="1"/>
</dbReference>
<dbReference type="GO" id="GO:0045944">
    <property type="term" value="P:positive regulation of transcription by RNA polymerase II"/>
    <property type="evidence" value="ECO:0007669"/>
    <property type="project" value="TreeGrafter"/>
</dbReference>
<protein>
    <recommendedName>
        <fullName evidence="3">Zn(2)-C6 fungal-type domain-containing protein</fullName>
    </recommendedName>
</protein>
<dbReference type="PROSITE" id="PS50048">
    <property type="entry name" value="ZN2_CY6_FUNGAL_2"/>
    <property type="match status" value="1"/>
</dbReference>
<dbReference type="EMBL" id="CABFJX010000402">
    <property type="protein sequence ID" value="VTT80346.1"/>
    <property type="molecule type" value="Genomic_DNA"/>
</dbReference>
<dbReference type="SUPFAM" id="SSF57701">
    <property type="entry name" value="Zn2/Cys6 DNA-binding domain"/>
    <property type="match status" value="1"/>
</dbReference>
<organism evidence="4 5">
    <name type="scientific">Fusarium fujikuroi</name>
    <name type="common">Bakanae and foot rot disease fungus</name>
    <name type="synonym">Gibberella fujikuroi</name>
    <dbReference type="NCBI Taxonomy" id="5127"/>
    <lineage>
        <taxon>Eukaryota</taxon>
        <taxon>Fungi</taxon>
        <taxon>Dikarya</taxon>
        <taxon>Ascomycota</taxon>
        <taxon>Pezizomycotina</taxon>
        <taxon>Sordariomycetes</taxon>
        <taxon>Hypocreomycetidae</taxon>
        <taxon>Hypocreales</taxon>
        <taxon>Nectriaceae</taxon>
        <taxon>Fusarium</taxon>
        <taxon>Fusarium fujikuroi species complex</taxon>
    </lineage>
</organism>
<dbReference type="Proteomes" id="UP000760494">
    <property type="component" value="Unassembled WGS sequence"/>
</dbReference>
<name>A0A9Q9UHN6_FUSFU</name>
<evidence type="ECO:0000256" key="2">
    <source>
        <dbReference type="SAM" id="MobiDB-lite"/>
    </source>
</evidence>
<dbReference type="SMART" id="SM00066">
    <property type="entry name" value="GAL4"/>
    <property type="match status" value="1"/>
</dbReference>
<feature type="domain" description="Zn(2)-C6 fungal-type" evidence="3">
    <location>
        <begin position="11"/>
        <end position="41"/>
    </location>
</feature>
<comment type="caution">
    <text evidence="4">The sequence shown here is derived from an EMBL/GenBank/DDBJ whole genome shotgun (WGS) entry which is preliminary data.</text>
</comment>
<dbReference type="GO" id="GO:0008270">
    <property type="term" value="F:zinc ion binding"/>
    <property type="evidence" value="ECO:0007669"/>
    <property type="project" value="InterPro"/>
</dbReference>
<keyword evidence="1" id="KW-0539">Nucleus</keyword>
<feature type="region of interest" description="Disordered" evidence="2">
    <location>
        <begin position="58"/>
        <end position="100"/>
    </location>
</feature>
<feature type="compositionally biased region" description="Polar residues" evidence="2">
    <location>
        <begin position="85"/>
        <end position="100"/>
    </location>
</feature>
<dbReference type="GO" id="GO:0000981">
    <property type="term" value="F:DNA-binding transcription factor activity, RNA polymerase II-specific"/>
    <property type="evidence" value="ECO:0007669"/>
    <property type="project" value="InterPro"/>
</dbReference>
<dbReference type="InterPro" id="IPR036864">
    <property type="entry name" value="Zn2-C6_fun-type_DNA-bd_sf"/>
</dbReference>
<dbReference type="InterPro" id="IPR001138">
    <property type="entry name" value="Zn2Cys6_DnaBD"/>
</dbReference>
<accession>A0A9Q9UHN6</accession>
<dbReference type="Pfam" id="PF00172">
    <property type="entry name" value="Zn_clus"/>
    <property type="match status" value="1"/>
</dbReference>